<name>A0A6M1LF85_9PROT</name>
<gene>
    <name evidence="1" type="ORF">G3576_03205</name>
</gene>
<organism evidence="1 2">
    <name type="scientific">Falsiroseomonas algicola</name>
    <dbReference type="NCBI Taxonomy" id="2716930"/>
    <lineage>
        <taxon>Bacteria</taxon>
        <taxon>Pseudomonadati</taxon>
        <taxon>Pseudomonadota</taxon>
        <taxon>Alphaproteobacteria</taxon>
        <taxon>Acetobacterales</taxon>
        <taxon>Roseomonadaceae</taxon>
        <taxon>Falsiroseomonas</taxon>
    </lineage>
</organism>
<keyword evidence="2" id="KW-1185">Reference proteome</keyword>
<evidence type="ECO:0000313" key="2">
    <source>
        <dbReference type="Proteomes" id="UP000475385"/>
    </source>
</evidence>
<sequence>MLASSEAGTTASRQPALPPSLVAAMREPVLLIAAVEWNLARDVLAVPVPVLAIEHDAEAGLLLHAEGSRFPLPAMPPLCVAAIAFTEEGVAALSQAIAMTPGGDAVPAITRMQPGDAMGLATAVVSGTTAMLRRQAALLTGSLRSLSQMRAAHEDHQTRLAQLEAYVARDNRQDFDQVFAEEPAGGEDAAIRIGRGANLGSLTQLLPIASRGVSAVAVHLDDSPIAHDAVLQVRLTSLEDGQERASWRLPAAGLKPGWQVLGIERALTGLSRTLSLEVTVPDGTLALSLGGHQPLPNFRATGTDGQPLAPRSLAFRVWTGLPGVMPPVTAIDHAEGSADLGQGWEEVPLLPETIELSRDGATATRRALDDDSLPCDPARAGVTLGRLAGALPAGTLVAQATGRLVGEVTEPVEFALAAAITAAEALDLSGQDTPAIGWSGWVMADEDGLAPLRLFQAEGAGERGLFVLTRRQAGATGTPPRARIGGLRATVAASQAGRAKDTPTAPSPLAPLVAEADETEVGESFVAARDFRGTGFHALEGGGDRTWRWLGADVNLKLDNVSRHATRIEVLVAAAAPGLTEGSITCAVNGVPTRANVAGTAEAGLSVVIPLPQAARRRDRGVVLDIAFGRAHQPPGDSRVLSVACTGLRISA</sequence>
<dbReference type="InterPro" id="IPR046184">
    <property type="entry name" value="DUF6212"/>
</dbReference>
<dbReference type="RefSeq" id="WP_164692863.1">
    <property type="nucleotide sequence ID" value="NZ_JAAIKB010000001.1"/>
</dbReference>
<dbReference type="Pfam" id="PF19717">
    <property type="entry name" value="DUF6212"/>
    <property type="match status" value="1"/>
</dbReference>
<evidence type="ECO:0000313" key="1">
    <source>
        <dbReference type="EMBL" id="NGM19008.1"/>
    </source>
</evidence>
<dbReference type="AlphaFoldDB" id="A0A6M1LF85"/>
<protein>
    <submittedName>
        <fullName evidence="1">Uncharacterized protein</fullName>
    </submittedName>
</protein>
<reference evidence="1 2" key="2">
    <citation type="submission" date="2020-03" db="EMBL/GenBank/DDBJ databases">
        <title>Roseomonas stagni sp. nov., isolated from pond water in Japan.</title>
        <authorList>
            <person name="Furuhata K."/>
            <person name="Miyamoto H."/>
            <person name="Goto K."/>
        </authorList>
    </citation>
    <scope>NUCLEOTIDE SEQUENCE [LARGE SCALE GENOMIC DNA]</scope>
    <source>
        <strain evidence="1 2">PeD5</strain>
    </source>
</reference>
<dbReference type="Proteomes" id="UP000475385">
    <property type="component" value="Unassembled WGS sequence"/>
</dbReference>
<proteinExistence type="predicted"/>
<dbReference type="EMBL" id="JAAIKB010000001">
    <property type="protein sequence ID" value="NGM19008.1"/>
    <property type="molecule type" value="Genomic_DNA"/>
</dbReference>
<reference evidence="1 2" key="1">
    <citation type="submission" date="2020-02" db="EMBL/GenBank/DDBJ databases">
        <authorList>
            <person name="Kim H.M."/>
            <person name="Jeon C.O."/>
        </authorList>
    </citation>
    <scope>NUCLEOTIDE SEQUENCE [LARGE SCALE GENOMIC DNA]</scope>
    <source>
        <strain evidence="1 2">PeD5</strain>
    </source>
</reference>
<comment type="caution">
    <text evidence="1">The sequence shown here is derived from an EMBL/GenBank/DDBJ whole genome shotgun (WGS) entry which is preliminary data.</text>
</comment>
<accession>A0A6M1LF85</accession>